<dbReference type="AlphaFoldDB" id="A0A2X4RPI4"/>
<accession>A0A2X4RPI4</accession>
<dbReference type="RefSeq" id="WP_039676295.1">
    <property type="nucleotide sequence ID" value="NZ_CP065689.1"/>
</dbReference>
<dbReference type="InterPro" id="IPR043519">
    <property type="entry name" value="NT_sf"/>
</dbReference>
<dbReference type="CDD" id="cd05403">
    <property type="entry name" value="NT_KNTase_like"/>
    <property type="match status" value="1"/>
</dbReference>
<proteinExistence type="predicted"/>
<protein>
    <submittedName>
        <fullName evidence="2 3">Nucleotidyltransferase domain</fullName>
    </submittedName>
</protein>
<dbReference type="Pfam" id="PF01909">
    <property type="entry name" value="NTP_transf_2"/>
    <property type="match status" value="1"/>
</dbReference>
<evidence type="ECO:0000259" key="1">
    <source>
        <dbReference type="Pfam" id="PF01909"/>
    </source>
</evidence>
<dbReference type="EMBL" id="CP065689">
    <property type="protein sequence ID" value="QPS59372.1"/>
    <property type="molecule type" value="Genomic_DNA"/>
</dbReference>
<dbReference type="GO" id="GO:0016779">
    <property type="term" value="F:nucleotidyltransferase activity"/>
    <property type="evidence" value="ECO:0007669"/>
    <property type="project" value="InterPro"/>
</dbReference>
<dbReference type="EMBL" id="LS483460">
    <property type="protein sequence ID" value="SQH99242.1"/>
    <property type="molecule type" value="Genomic_DNA"/>
</dbReference>
<keyword evidence="5" id="KW-1185">Reference proteome</keyword>
<reference evidence="2 5" key="2">
    <citation type="submission" date="2020-12" db="EMBL/GenBank/DDBJ databases">
        <title>FDA dAtabase for Regulatory Grade micrObial Sequences (FDA-ARGOS): Supporting development and validation of Infectious Disease Dx tests.</title>
        <authorList>
            <person name="Sproer C."/>
            <person name="Gronow S."/>
            <person name="Severitt S."/>
            <person name="Schroder I."/>
            <person name="Tallon L."/>
            <person name="Sadzewicz L."/>
            <person name="Zhao X."/>
            <person name="Boylan J."/>
            <person name="Ott S."/>
            <person name="Bowen H."/>
            <person name="Vavikolanu K."/>
            <person name="Mehta A."/>
            <person name="Aluvathingal J."/>
            <person name="Nadendla S."/>
            <person name="Lowell S."/>
            <person name="Myers T."/>
            <person name="Yan Y."/>
            <person name="Sichtig H."/>
        </authorList>
    </citation>
    <scope>NUCLEOTIDE SEQUENCE [LARGE SCALE GENOMIC DNA]</scope>
    <source>
        <strain evidence="2 5">FDAARGOS_894</strain>
    </source>
</reference>
<evidence type="ECO:0000313" key="2">
    <source>
        <dbReference type="EMBL" id="QPS59372.1"/>
    </source>
</evidence>
<dbReference type="SUPFAM" id="SSF81301">
    <property type="entry name" value="Nucleotidyltransferase"/>
    <property type="match status" value="1"/>
</dbReference>
<dbReference type="InterPro" id="IPR002934">
    <property type="entry name" value="Polymerase_NTP_transf_dom"/>
</dbReference>
<keyword evidence="3" id="KW-0808">Transferase</keyword>
<evidence type="ECO:0000313" key="5">
    <source>
        <dbReference type="Proteomes" id="UP000594905"/>
    </source>
</evidence>
<dbReference type="OrthoDB" id="4761172at2"/>
<dbReference type="Proteomes" id="UP000249264">
    <property type="component" value="Chromosome 1"/>
</dbReference>
<sequence length="265" mass="29832">MWTEREQQILLHNLREELSVPLNILNSVPFLPPEVEAVLVYGSRARGDYVESSDLDLLVLSSIEGTNLNSGKVSVAIYTSEELHRARGTLFGYHLRRDSICIYDPERKLQIEVENFGEVNTGRVFSKARHLGKILSLNEIDLQRYLPGLYREARYLLRSCLYAKAIDEGRPCFSVRILAERYGQPRFATVLSANPADGISSVDYLFCREKLVELVGDLEQNEHGSLEALIVNEWGGEPELISMALMALGDVPNIGDYAEVKAVFL</sequence>
<dbReference type="KEGG" id="cmin:NCTC10288_00712"/>
<feature type="domain" description="Polymerase nucleotidyl transferase" evidence="1">
    <location>
        <begin position="24"/>
        <end position="64"/>
    </location>
</feature>
<gene>
    <name evidence="2" type="ORF">I6G51_10850</name>
    <name evidence="3" type="ORF">NCTC10288_00712</name>
</gene>
<evidence type="ECO:0000313" key="3">
    <source>
        <dbReference type="EMBL" id="SQH99242.1"/>
    </source>
</evidence>
<dbReference type="GeneID" id="70782637"/>
<dbReference type="Gene3D" id="3.30.460.10">
    <property type="entry name" value="Beta Polymerase, domain 2"/>
    <property type="match status" value="1"/>
</dbReference>
<reference evidence="3 4" key="1">
    <citation type="submission" date="2018-06" db="EMBL/GenBank/DDBJ databases">
        <authorList>
            <consortium name="Pathogen Informatics"/>
            <person name="Doyle S."/>
        </authorList>
    </citation>
    <scope>NUCLEOTIDE SEQUENCE [LARGE SCALE GENOMIC DNA]</scope>
    <source>
        <strain evidence="3 4">NCTC10288</strain>
    </source>
</reference>
<organism evidence="3 4">
    <name type="scientific">Corynebacterium minutissimum</name>
    <dbReference type="NCBI Taxonomy" id="38301"/>
    <lineage>
        <taxon>Bacteria</taxon>
        <taxon>Bacillati</taxon>
        <taxon>Actinomycetota</taxon>
        <taxon>Actinomycetes</taxon>
        <taxon>Mycobacteriales</taxon>
        <taxon>Corynebacteriaceae</taxon>
        <taxon>Corynebacterium</taxon>
    </lineage>
</organism>
<name>A0A2X4RPI4_9CORY</name>
<dbReference type="Proteomes" id="UP000594905">
    <property type="component" value="Chromosome"/>
</dbReference>
<evidence type="ECO:0000313" key="4">
    <source>
        <dbReference type="Proteomes" id="UP000249264"/>
    </source>
</evidence>